<feature type="repeat" description="TPR" evidence="1">
    <location>
        <begin position="179"/>
        <end position="212"/>
    </location>
</feature>
<dbReference type="Pfam" id="PF12770">
    <property type="entry name" value="CHAT"/>
    <property type="match status" value="1"/>
</dbReference>
<feature type="coiled-coil region" evidence="2">
    <location>
        <begin position="736"/>
        <end position="787"/>
    </location>
</feature>
<feature type="repeat" description="TPR" evidence="1">
    <location>
        <begin position="99"/>
        <end position="132"/>
    </location>
</feature>
<proteinExistence type="predicted"/>
<dbReference type="InterPro" id="IPR011990">
    <property type="entry name" value="TPR-like_helical_dom_sf"/>
</dbReference>
<dbReference type="PROSITE" id="PS50005">
    <property type="entry name" value="TPR"/>
    <property type="match status" value="7"/>
</dbReference>
<feature type="repeat" description="TPR" evidence="1">
    <location>
        <begin position="388"/>
        <end position="421"/>
    </location>
</feature>
<gene>
    <name evidence="4" type="ORF">NIES21_18350</name>
</gene>
<evidence type="ECO:0000259" key="3">
    <source>
        <dbReference type="Pfam" id="PF12770"/>
    </source>
</evidence>
<dbReference type="Gene3D" id="1.25.40.10">
    <property type="entry name" value="Tetratricopeptide repeat domain"/>
    <property type="match status" value="3"/>
</dbReference>
<dbReference type="AlphaFoldDB" id="A0A1Z4GET3"/>
<feature type="repeat" description="TPR" evidence="1">
    <location>
        <begin position="219"/>
        <end position="252"/>
    </location>
</feature>
<dbReference type="PANTHER" id="PTHR10098">
    <property type="entry name" value="RAPSYN-RELATED"/>
    <property type="match status" value="1"/>
</dbReference>
<keyword evidence="2" id="KW-0175">Coiled coil</keyword>
<evidence type="ECO:0000313" key="5">
    <source>
        <dbReference type="Proteomes" id="UP000218287"/>
    </source>
</evidence>
<accession>A0A1Z4GET3</accession>
<dbReference type="Pfam" id="PF13424">
    <property type="entry name" value="TPR_12"/>
    <property type="match status" value="6"/>
</dbReference>
<feature type="repeat" description="TPR" evidence="1">
    <location>
        <begin position="139"/>
        <end position="172"/>
    </location>
</feature>
<keyword evidence="5" id="KW-1185">Reference proteome</keyword>
<dbReference type="InterPro" id="IPR024983">
    <property type="entry name" value="CHAT_dom"/>
</dbReference>
<protein>
    <submittedName>
        <fullName evidence="4">TPR repeat-containing protein</fullName>
    </submittedName>
</protein>
<keyword evidence="1" id="KW-0802">TPR repeat</keyword>
<feature type="repeat" description="TPR" evidence="1">
    <location>
        <begin position="468"/>
        <end position="501"/>
    </location>
</feature>
<feature type="domain" description="CHAT" evidence="3">
    <location>
        <begin position="876"/>
        <end position="1194"/>
    </location>
</feature>
<dbReference type="SMART" id="SM00028">
    <property type="entry name" value="TPR"/>
    <property type="match status" value="14"/>
</dbReference>
<organism evidence="4 5">
    <name type="scientific">Anabaenopsis circularis NIES-21</name>
    <dbReference type="NCBI Taxonomy" id="1085406"/>
    <lineage>
        <taxon>Bacteria</taxon>
        <taxon>Bacillati</taxon>
        <taxon>Cyanobacteriota</taxon>
        <taxon>Cyanophyceae</taxon>
        <taxon>Nostocales</taxon>
        <taxon>Nodulariaceae</taxon>
        <taxon>Anabaenopsis</taxon>
    </lineage>
</organism>
<dbReference type="OrthoDB" id="434769at2"/>
<evidence type="ECO:0000313" key="4">
    <source>
        <dbReference type="EMBL" id="BAY16012.1"/>
    </source>
</evidence>
<dbReference type="Pfam" id="PF13176">
    <property type="entry name" value="TPR_7"/>
    <property type="match status" value="1"/>
</dbReference>
<feature type="repeat" description="TPR" evidence="1">
    <location>
        <begin position="259"/>
        <end position="292"/>
    </location>
</feature>
<dbReference type="InterPro" id="IPR019734">
    <property type="entry name" value="TPR_rpt"/>
</dbReference>
<evidence type="ECO:0000256" key="1">
    <source>
        <dbReference type="PROSITE-ProRule" id="PRU00339"/>
    </source>
</evidence>
<dbReference type="SUPFAM" id="SSF48452">
    <property type="entry name" value="TPR-like"/>
    <property type="match status" value="3"/>
</dbReference>
<dbReference type="EMBL" id="AP018174">
    <property type="protein sequence ID" value="BAY16012.1"/>
    <property type="molecule type" value="Genomic_DNA"/>
</dbReference>
<reference evidence="4 5" key="1">
    <citation type="submission" date="2017-06" db="EMBL/GenBank/DDBJ databases">
        <title>Genome sequencing of cyanobaciteial culture collection at National Institute for Environmental Studies (NIES).</title>
        <authorList>
            <person name="Hirose Y."/>
            <person name="Shimura Y."/>
            <person name="Fujisawa T."/>
            <person name="Nakamura Y."/>
            <person name="Kawachi M."/>
        </authorList>
    </citation>
    <scope>NUCLEOTIDE SEQUENCE [LARGE SCALE GENOMIC DNA]</scope>
    <source>
        <strain evidence="4 5">NIES-21</strain>
    </source>
</reference>
<evidence type="ECO:0000256" key="2">
    <source>
        <dbReference type="SAM" id="Coils"/>
    </source>
</evidence>
<dbReference type="PANTHER" id="PTHR10098:SF108">
    <property type="entry name" value="TETRATRICOPEPTIDE REPEAT PROTEIN 28"/>
    <property type="match status" value="1"/>
</dbReference>
<sequence>MTKKHLSALAHRTLVIFVTMLMSSELMITAARANHLYIAQKPQNTTPESQRAATQAKQLLQEAQQLYEQGTATDRQAAIAKYEEALKIWQQIGDRSYEATTLLAIGTLYYTQNDNQKALGYFQRGLTIRREQKDSFGEAVMLNSVANAYANLGQPQKALEFYSQALRLFRAEKKPDFIVNTLIGIGGVYFNAGETKQALQAYNQALVIQRQQKNIEGQADILQIIGITYTNLGESQKALDAFQQSLKIQQTRNDPSRQADALNYIGVLYLSIGDEKKSREALNQSLKLQQQSQGNLSGIALAFNLSKQAVTLTGIAGSYSFSEPQKSLEYYNQARSLLQKAGNPHSEAELLGQIALVYDRLGEKQKALNTLNEALVLQRFTKNRAREAFTLDTMAGIYASLGDYQQAINIYNQALNIEREVKDVKGEGDTLKNIASVYKLLGDNKASIETSNQALEKFKTTGDRDKEAQTLDNIGSAYRALENYPQALEYYKQAQQLRREQNNVIGQVSAISGILRVHESLKDYPKALDAANQILALAQQTKNSFAETSAYALFGRVYLASGDYQKALDASQKAAAGWQKLEQKEAEANVIGNLGRTYNALKQPAQAIATYNQELKLRQSIGDRTGEADTLYYIAQTERDRGNLTTARTHIENTIKIVEDIRTNVTSQDLRTSYFASVQKYYQFYIDLLMRLHQQEPAKGYDALALQVSERARARSLLDLLTEANADIRQGVNPKLLQTERNLQQQLNAREKLRIQLLNSKYTEAQIQNLDKETAQLLQQYQQVQVEIKNSSPRYAALTQPQPLSLKQIQQQVLDDNTLLLEYSLGEERSYLWAVSNNNITSYELPKSAEIKTAVQKFRDALTAPSQRTSIARSSKAAAELSQMILAPVAQQLGKKRLVVVSDGALQYVPITALAVPNSQTYQPLVTTNEIISLPSASTIALLRQEVKGRKKAAKTLAVLADPVFSAQDERLNGQPANRLAVTQDLNLFDQQQLSRSAREADIDFERLRFTRKEAEEILSFVSNKERKQALDFTASRDVATSPELSQYQIIHFATHGILNSTNPELSGVVLSLFDSKGTPQNGFLRLRDIFNLNLPAELIVLSACQTGLGEEVKGEGLVGLTRGFMYAGSQRVVVSLWSVDDEATSELMKLFYANMLRKNLKPAAALRAAQIEMSRNPNYAAPYYWAAFTLQGEWK</sequence>
<dbReference type="Proteomes" id="UP000218287">
    <property type="component" value="Chromosome"/>
</dbReference>
<name>A0A1Z4GET3_9CYAN</name>